<comment type="caution">
    <text evidence="3">The sequence shown here is derived from an EMBL/GenBank/DDBJ whole genome shotgun (WGS) entry which is preliminary data.</text>
</comment>
<dbReference type="Pfam" id="PF00675">
    <property type="entry name" value="Peptidase_M16"/>
    <property type="match status" value="1"/>
</dbReference>
<dbReference type="InterPro" id="IPR050361">
    <property type="entry name" value="MPP/UQCRC_Complex"/>
</dbReference>
<evidence type="ECO:0000313" key="4">
    <source>
        <dbReference type="Proteomes" id="UP001228446"/>
    </source>
</evidence>
<dbReference type="InterPro" id="IPR007863">
    <property type="entry name" value="Peptidase_M16_C"/>
</dbReference>
<dbReference type="Gene3D" id="3.30.830.10">
    <property type="entry name" value="Metalloenzyme, LuxS/M16 peptidase-like"/>
    <property type="match status" value="2"/>
</dbReference>
<evidence type="ECO:0000259" key="2">
    <source>
        <dbReference type="Pfam" id="PF05193"/>
    </source>
</evidence>
<evidence type="ECO:0000259" key="1">
    <source>
        <dbReference type="Pfam" id="PF00675"/>
    </source>
</evidence>
<accession>A0ABU1B7X1</accession>
<dbReference type="NCBIfam" id="NF047421">
    <property type="entry name" value="YfmH_fam"/>
    <property type="match status" value="1"/>
</dbReference>
<keyword evidence="4" id="KW-1185">Reference proteome</keyword>
<dbReference type="PANTHER" id="PTHR11851">
    <property type="entry name" value="METALLOPROTEASE"/>
    <property type="match status" value="1"/>
</dbReference>
<feature type="domain" description="Peptidase M16 N-terminal" evidence="1">
    <location>
        <begin position="62"/>
        <end position="177"/>
    </location>
</feature>
<sequence length="427" mass="49448">MRLIKKIYPYMKEAVYHARLDNGLTVALLPKTDFHETYGILTANFGALHTQIQLVSGDSVQYPAGIAHFLEHKLFETESEEDVMNAFAKLGASANAYTSFRQTSFLFSTTQEVLASLSLLQSFVREPYFTEENVEREQGIIEQEIEMYRDDVEYRLFTGMLASLYPDTPLAHDIAGTTDSIAAITVADLYENFEIFYHPSNMNLFVIGNFDVDQVWKQISSYQAAQMDEQGLGFEKVSIQKLPVRQHNIEHFEVIMPKLAVGLRGNDELDIKTIQKYRLSLQLLFTMLFGWTSKRYQQLYEAGKIDSSFQFQLEVTPDYHYFIISSDTQEPITLSSLLMKAIRNFEDDEDVTEDHLRLLKNEMYGDFIRGLNSLEFTANYFVSQYSEYEDIFDLPQLIHTIQLDDIKEAGRRFIRHCDMTDFTIFPK</sequence>
<feature type="domain" description="Peptidase M16 C-terminal" evidence="2">
    <location>
        <begin position="184"/>
        <end position="362"/>
    </location>
</feature>
<dbReference type="InterPro" id="IPR011249">
    <property type="entry name" value="Metalloenz_LuxS/M16"/>
</dbReference>
<dbReference type="EMBL" id="JAVIBX010000047">
    <property type="protein sequence ID" value="MDQ8833982.1"/>
    <property type="molecule type" value="Genomic_DNA"/>
</dbReference>
<organism evidence="3 4">
    <name type="scientific">Streptococcus ruminantium</name>
    <dbReference type="NCBI Taxonomy" id="1917441"/>
    <lineage>
        <taxon>Bacteria</taxon>
        <taxon>Bacillati</taxon>
        <taxon>Bacillota</taxon>
        <taxon>Bacilli</taxon>
        <taxon>Lactobacillales</taxon>
        <taxon>Streptococcaceae</taxon>
        <taxon>Streptococcus</taxon>
    </lineage>
</organism>
<evidence type="ECO:0000313" key="3">
    <source>
        <dbReference type="EMBL" id="MDQ8833982.1"/>
    </source>
</evidence>
<dbReference type="Pfam" id="PF05193">
    <property type="entry name" value="Peptidase_M16_C"/>
    <property type="match status" value="1"/>
</dbReference>
<protein>
    <submittedName>
        <fullName evidence="3">Pitrilysin family protein</fullName>
    </submittedName>
</protein>
<proteinExistence type="predicted"/>
<dbReference type="GeneID" id="52230495"/>
<dbReference type="Proteomes" id="UP001228446">
    <property type="component" value="Unassembled WGS sequence"/>
</dbReference>
<reference evidence="3 4" key="1">
    <citation type="submission" date="2023-08" db="EMBL/GenBank/DDBJ databases">
        <title>Streptococcus ruminantium-associated sheep mastitis outbreak detected in Italy is distinct from bovine isolates.</title>
        <authorList>
            <person name="Rosa M.N."/>
            <person name="Vezina B."/>
            <person name="Tola S."/>
        </authorList>
    </citation>
    <scope>NUCLEOTIDE SEQUENCE [LARGE SCALE GENOMIC DNA]</scope>
    <source>
        <strain evidence="3 4">OM6730</strain>
    </source>
</reference>
<dbReference type="SUPFAM" id="SSF63411">
    <property type="entry name" value="LuxS/MPP-like metallohydrolase"/>
    <property type="match status" value="2"/>
</dbReference>
<name>A0ABU1B7X1_9STRE</name>
<dbReference type="RefSeq" id="WP_024531485.1">
    <property type="nucleotide sequence ID" value="NZ_AP018400.1"/>
</dbReference>
<gene>
    <name evidence="3" type="ORF">RFF62_09405</name>
</gene>
<dbReference type="PANTHER" id="PTHR11851:SF134">
    <property type="entry name" value="ZINC-DEPENDENT PROTEASE"/>
    <property type="match status" value="1"/>
</dbReference>
<dbReference type="InterPro" id="IPR011765">
    <property type="entry name" value="Pept_M16_N"/>
</dbReference>